<dbReference type="GO" id="GO:0016020">
    <property type="term" value="C:membrane"/>
    <property type="evidence" value="ECO:0007669"/>
    <property type="project" value="UniProtKB-SubCell"/>
</dbReference>
<name>A0AAN8VQF4_9MAGN</name>
<dbReference type="SUPFAM" id="SSF103481">
    <property type="entry name" value="Multidrug resistance efflux transporter EmrE"/>
    <property type="match status" value="1"/>
</dbReference>
<dbReference type="Proteomes" id="UP001370490">
    <property type="component" value="Unassembled WGS sequence"/>
</dbReference>
<evidence type="ECO:0000313" key="9">
    <source>
        <dbReference type="Proteomes" id="UP001370490"/>
    </source>
</evidence>
<dbReference type="PANTHER" id="PTHR31376:SF3">
    <property type="entry name" value="PURINE PERMEASE 4-RELATED"/>
    <property type="match status" value="1"/>
</dbReference>
<keyword evidence="6 7" id="KW-0472">Membrane</keyword>
<feature type="transmembrane region" description="Helical" evidence="7">
    <location>
        <begin position="100"/>
        <end position="120"/>
    </location>
</feature>
<comment type="caution">
    <text evidence="8">The sequence shown here is derived from an EMBL/GenBank/DDBJ whole genome shotgun (WGS) entry which is preliminary data.</text>
</comment>
<feature type="transmembrane region" description="Helical" evidence="7">
    <location>
        <begin position="76"/>
        <end position="93"/>
    </location>
</feature>
<evidence type="ECO:0000256" key="1">
    <source>
        <dbReference type="ARBA" id="ARBA00004141"/>
    </source>
</evidence>
<feature type="transmembrane region" description="Helical" evidence="7">
    <location>
        <begin position="44"/>
        <end position="64"/>
    </location>
</feature>
<dbReference type="InterPro" id="IPR030182">
    <property type="entry name" value="PUP_plant"/>
</dbReference>
<dbReference type="InterPro" id="IPR037185">
    <property type="entry name" value="EmrE-like"/>
</dbReference>
<sequence length="226" mass="24724">MGACLICTWVQCAGFPFLLPFILLLFYLFGSTGRSPFTRFTPRLLGLSVLIGLLLVINNLLFSWGNSYLPVSTTSLLQSSQLAFTLILCVLTVKQKITFSNLSCVIFLTFGAVLIDLSSNRDRPESLTRSKYFMGLCSTLGLIMEAATTVLATVGMAFNGGFSEVRNESLQEFDLGPAAKWKAFSSYVYGKYVDSVALNHKSIHSSEISNPDMEMEMSQSGSQAAV</sequence>
<proteinExistence type="inferred from homology"/>
<protein>
    <submittedName>
        <fullName evidence="8">Uncharacterized protein</fullName>
    </submittedName>
</protein>
<keyword evidence="5 7" id="KW-1133">Transmembrane helix</keyword>
<keyword evidence="3" id="KW-0813">Transport</keyword>
<evidence type="ECO:0000256" key="4">
    <source>
        <dbReference type="ARBA" id="ARBA00022692"/>
    </source>
</evidence>
<evidence type="ECO:0000256" key="6">
    <source>
        <dbReference type="ARBA" id="ARBA00023136"/>
    </source>
</evidence>
<dbReference type="GO" id="GO:0005345">
    <property type="term" value="F:purine nucleobase transmembrane transporter activity"/>
    <property type="evidence" value="ECO:0007669"/>
    <property type="project" value="UniProtKB-ARBA"/>
</dbReference>
<evidence type="ECO:0000256" key="3">
    <source>
        <dbReference type="ARBA" id="ARBA00022448"/>
    </source>
</evidence>
<evidence type="ECO:0000256" key="2">
    <source>
        <dbReference type="ARBA" id="ARBA00006213"/>
    </source>
</evidence>
<reference evidence="8 9" key="1">
    <citation type="submission" date="2023-12" db="EMBL/GenBank/DDBJ databases">
        <title>A high-quality genome assembly for Dillenia turbinata (Dilleniales).</title>
        <authorList>
            <person name="Chanderbali A."/>
        </authorList>
    </citation>
    <scope>NUCLEOTIDE SEQUENCE [LARGE SCALE GENOMIC DNA]</scope>
    <source>
        <strain evidence="8">LSX21</strain>
        <tissue evidence="8">Leaf</tissue>
    </source>
</reference>
<dbReference type="EMBL" id="JBAMMX010000010">
    <property type="protein sequence ID" value="KAK6931978.1"/>
    <property type="molecule type" value="Genomic_DNA"/>
</dbReference>
<feature type="transmembrane region" description="Helical" evidence="7">
    <location>
        <begin position="15"/>
        <end position="32"/>
    </location>
</feature>
<comment type="similarity">
    <text evidence="2">Belongs to the purine permeases (TC 2.A.7.14) family.</text>
</comment>
<feature type="transmembrane region" description="Helical" evidence="7">
    <location>
        <begin position="132"/>
        <end position="158"/>
    </location>
</feature>
<evidence type="ECO:0000313" key="8">
    <source>
        <dbReference type="EMBL" id="KAK6931978.1"/>
    </source>
</evidence>
<keyword evidence="4 7" id="KW-0812">Transmembrane</keyword>
<evidence type="ECO:0000256" key="7">
    <source>
        <dbReference type="SAM" id="Phobius"/>
    </source>
</evidence>
<keyword evidence="9" id="KW-1185">Reference proteome</keyword>
<comment type="subcellular location">
    <subcellularLocation>
        <location evidence="1">Membrane</location>
        <topology evidence="1">Multi-pass membrane protein</topology>
    </subcellularLocation>
</comment>
<gene>
    <name evidence="8" type="ORF">RJ641_001602</name>
</gene>
<dbReference type="GO" id="GO:0015211">
    <property type="term" value="F:purine nucleoside transmembrane transporter activity"/>
    <property type="evidence" value="ECO:0007669"/>
    <property type="project" value="InterPro"/>
</dbReference>
<evidence type="ECO:0000256" key="5">
    <source>
        <dbReference type="ARBA" id="ARBA00022989"/>
    </source>
</evidence>
<organism evidence="8 9">
    <name type="scientific">Dillenia turbinata</name>
    <dbReference type="NCBI Taxonomy" id="194707"/>
    <lineage>
        <taxon>Eukaryota</taxon>
        <taxon>Viridiplantae</taxon>
        <taxon>Streptophyta</taxon>
        <taxon>Embryophyta</taxon>
        <taxon>Tracheophyta</taxon>
        <taxon>Spermatophyta</taxon>
        <taxon>Magnoliopsida</taxon>
        <taxon>eudicotyledons</taxon>
        <taxon>Gunneridae</taxon>
        <taxon>Pentapetalae</taxon>
        <taxon>Dilleniales</taxon>
        <taxon>Dilleniaceae</taxon>
        <taxon>Dillenia</taxon>
    </lineage>
</organism>
<dbReference type="Pfam" id="PF16913">
    <property type="entry name" value="PUNUT"/>
    <property type="match status" value="1"/>
</dbReference>
<accession>A0AAN8VQF4</accession>
<dbReference type="PANTHER" id="PTHR31376">
    <property type="entry name" value="OS09G0467300 PROTEIN-RELATED"/>
    <property type="match status" value="1"/>
</dbReference>
<dbReference type="AlphaFoldDB" id="A0AAN8VQF4"/>